<proteinExistence type="inferred from homology"/>
<protein>
    <recommendedName>
        <fullName evidence="9">Prepilin leader peptidase/N-methyltransferase</fullName>
        <ecNumber evidence="9">2.1.1.-</ecNumber>
        <ecNumber evidence="9">3.4.23.43</ecNumber>
    </recommendedName>
</protein>
<evidence type="ECO:0000256" key="7">
    <source>
        <dbReference type="ARBA" id="ARBA00023136"/>
    </source>
</evidence>
<dbReference type="GO" id="GO:0006465">
    <property type="term" value="P:signal peptide processing"/>
    <property type="evidence" value="ECO:0007669"/>
    <property type="project" value="TreeGrafter"/>
</dbReference>
<dbReference type="PRINTS" id="PR00864">
    <property type="entry name" value="PREPILNPTASE"/>
</dbReference>
<evidence type="ECO:0000256" key="1">
    <source>
        <dbReference type="ARBA" id="ARBA00004429"/>
    </source>
</evidence>
<dbReference type="EC" id="3.4.23.43" evidence="9"/>
<comment type="function">
    <text evidence="9">Plays an essential role in type IV pili and type II pseudopili formation by proteolytically removing the leader sequence from substrate proteins and subsequently monomethylating the alpha-amino group of the newly exposed N-terminal phenylalanine.</text>
</comment>
<evidence type="ECO:0000256" key="6">
    <source>
        <dbReference type="ARBA" id="ARBA00022989"/>
    </source>
</evidence>
<keyword evidence="9" id="KW-0489">Methyltransferase</keyword>
<name>A0AAN5RDR0_KLEOX</name>
<keyword evidence="4" id="KW-0997">Cell inner membrane</keyword>
<keyword evidence="9" id="KW-0511">Multifunctional enzyme</keyword>
<feature type="transmembrane region" description="Helical" evidence="10">
    <location>
        <begin position="66"/>
        <end position="86"/>
    </location>
</feature>
<dbReference type="InterPro" id="IPR000045">
    <property type="entry name" value="Prepilin_IV_endopep_pep"/>
</dbReference>
<sequence length="272" mass="30240">MNVVIYRLPLMLTGAGEDGDVFSLSWPPSHCPVCHSRIRWYDNIPLFSWLLLRGKCRACRTPVSPVYLLTEALTGFWFAGVYLFLAEMPHGVTPVMDMMVVAHFLPPLVLFCFLYCITFIDIRHYLIPDGLSLGLLWSGLVFSVLGLIPVTPFRSVMGAVLAWCVIFAVQKSYRFLRGHEGLGGGDVKLFAAASVWLGITQVPWLILYSAVCGGVLFGIQRFCQGPVFGKGRAERTAEQAPDWQESGVCRCYIPFGPAIVVATLILFFIPVR</sequence>
<dbReference type="GO" id="GO:0004190">
    <property type="term" value="F:aspartic-type endopeptidase activity"/>
    <property type="evidence" value="ECO:0007669"/>
    <property type="project" value="UniProtKB-EC"/>
</dbReference>
<keyword evidence="5 9" id="KW-0812">Transmembrane</keyword>
<keyword evidence="9" id="KW-0645">Protease</keyword>
<feature type="domain" description="Prepilin peptidase A24 N-terminal" evidence="12">
    <location>
        <begin position="1"/>
        <end position="83"/>
    </location>
</feature>
<dbReference type="Pfam" id="PF01478">
    <property type="entry name" value="Peptidase_A24"/>
    <property type="match status" value="1"/>
</dbReference>
<keyword evidence="3" id="KW-1003">Cell membrane</keyword>
<gene>
    <name evidence="13" type="ORF">I8Y21_002298</name>
</gene>
<comment type="subcellular location">
    <subcellularLocation>
        <location evidence="1">Cell inner membrane</location>
        <topology evidence="1">Multi-pass membrane protein</topology>
    </subcellularLocation>
    <subcellularLocation>
        <location evidence="9">Cell membrane</location>
        <topology evidence="9">Multi-pass membrane protein</topology>
    </subcellularLocation>
</comment>
<dbReference type="EC" id="2.1.1.-" evidence="9"/>
<comment type="catalytic activity">
    <reaction evidence="9">
        <text>Typically cleaves a -Gly-|-Phe- bond to release an N-terminal, basic peptide of 5-8 residues from type IV prepilin, and then N-methylates the new N-terminal amino group, the methyl donor being S-adenosyl-L-methionine.</text>
        <dbReference type="EC" id="3.4.23.43"/>
    </reaction>
</comment>
<evidence type="ECO:0000256" key="2">
    <source>
        <dbReference type="ARBA" id="ARBA00005801"/>
    </source>
</evidence>
<evidence type="ECO:0000259" key="11">
    <source>
        <dbReference type="Pfam" id="PF01478"/>
    </source>
</evidence>
<dbReference type="Proteomes" id="UP000856143">
    <property type="component" value="Unassembled WGS sequence"/>
</dbReference>
<dbReference type="AlphaFoldDB" id="A0AAN5RDR0"/>
<comment type="similarity">
    <text evidence="2 8">Belongs to the peptidase A24 family.</text>
</comment>
<dbReference type="Gene3D" id="1.20.120.1220">
    <property type="match status" value="1"/>
</dbReference>
<feature type="transmembrane region" description="Helical" evidence="10">
    <location>
        <begin position="252"/>
        <end position="271"/>
    </location>
</feature>
<evidence type="ECO:0000313" key="13">
    <source>
        <dbReference type="EMBL" id="HAT1681634.1"/>
    </source>
</evidence>
<dbReference type="InterPro" id="IPR050882">
    <property type="entry name" value="Prepilin_peptidase/N-MTase"/>
</dbReference>
<evidence type="ECO:0000256" key="5">
    <source>
        <dbReference type="ARBA" id="ARBA00022692"/>
    </source>
</evidence>
<evidence type="ECO:0000256" key="10">
    <source>
        <dbReference type="SAM" id="Phobius"/>
    </source>
</evidence>
<comment type="caution">
    <text evidence="13">The sequence shown here is derived from an EMBL/GenBank/DDBJ whole genome shotgun (WGS) entry which is preliminary data.</text>
</comment>
<evidence type="ECO:0000259" key="12">
    <source>
        <dbReference type="Pfam" id="PF06750"/>
    </source>
</evidence>
<accession>A0AAN5RDR0</accession>
<dbReference type="Pfam" id="PF06750">
    <property type="entry name" value="A24_N_bact"/>
    <property type="match status" value="1"/>
</dbReference>
<keyword evidence="9" id="KW-0808">Transferase</keyword>
<feature type="transmembrane region" description="Helical" evidence="10">
    <location>
        <begin position="98"/>
        <end position="118"/>
    </location>
</feature>
<evidence type="ECO:0000313" key="14">
    <source>
        <dbReference type="Proteomes" id="UP000856143"/>
    </source>
</evidence>
<dbReference type="InterPro" id="IPR010627">
    <property type="entry name" value="Prepilin_pept_A24_N"/>
</dbReference>
<reference evidence="13" key="2">
    <citation type="submission" date="2020-11" db="EMBL/GenBank/DDBJ databases">
        <authorList>
            <consortium name="NCBI Pathogen Detection Project"/>
        </authorList>
    </citation>
    <scope>NUCLEOTIDE SEQUENCE</scope>
    <source>
        <strain evidence="13">R404</strain>
    </source>
</reference>
<feature type="transmembrane region" description="Helical" evidence="10">
    <location>
        <begin position="130"/>
        <end position="150"/>
    </location>
</feature>
<dbReference type="EMBL" id="DACSEO010000022">
    <property type="protein sequence ID" value="HAT1681634.1"/>
    <property type="molecule type" value="Genomic_DNA"/>
</dbReference>
<evidence type="ECO:0000256" key="9">
    <source>
        <dbReference type="RuleBase" id="RU003794"/>
    </source>
</evidence>
<dbReference type="GO" id="GO:0032259">
    <property type="term" value="P:methylation"/>
    <property type="evidence" value="ECO:0007669"/>
    <property type="project" value="UniProtKB-KW"/>
</dbReference>
<feature type="transmembrane region" description="Helical" evidence="10">
    <location>
        <begin position="188"/>
        <end position="211"/>
    </location>
</feature>
<keyword evidence="9" id="KW-0378">Hydrolase</keyword>
<evidence type="ECO:0000256" key="3">
    <source>
        <dbReference type="ARBA" id="ARBA00022475"/>
    </source>
</evidence>
<dbReference type="PANTHER" id="PTHR30487">
    <property type="entry name" value="TYPE 4 PREPILIN-LIKE PROTEINS LEADER PEPTIDE-PROCESSING ENZYME"/>
    <property type="match status" value="1"/>
</dbReference>
<reference evidence="13" key="1">
    <citation type="journal article" date="2018" name="Genome Biol.">
        <title>SKESA: strategic k-mer extension for scrupulous assemblies.</title>
        <authorList>
            <person name="Souvorov A."/>
            <person name="Agarwala R."/>
            <person name="Lipman D.J."/>
        </authorList>
    </citation>
    <scope>NUCLEOTIDE SEQUENCE</scope>
    <source>
        <strain evidence="13">R404</strain>
    </source>
</reference>
<keyword evidence="7 10" id="KW-0472">Membrane</keyword>
<dbReference type="InterPro" id="IPR014032">
    <property type="entry name" value="Peptidase_A24A_bac"/>
</dbReference>
<keyword evidence="6 10" id="KW-1133">Transmembrane helix</keyword>
<organism evidence="13 14">
    <name type="scientific">Klebsiella oxytoca</name>
    <dbReference type="NCBI Taxonomy" id="571"/>
    <lineage>
        <taxon>Bacteria</taxon>
        <taxon>Pseudomonadati</taxon>
        <taxon>Pseudomonadota</taxon>
        <taxon>Gammaproteobacteria</taxon>
        <taxon>Enterobacterales</taxon>
        <taxon>Enterobacteriaceae</taxon>
        <taxon>Klebsiella/Raoultella group</taxon>
        <taxon>Klebsiella</taxon>
    </lineage>
</organism>
<feature type="domain" description="Prepilin type IV endopeptidase peptidase" evidence="11">
    <location>
        <begin position="108"/>
        <end position="216"/>
    </location>
</feature>
<evidence type="ECO:0000256" key="4">
    <source>
        <dbReference type="ARBA" id="ARBA00022519"/>
    </source>
</evidence>
<evidence type="ECO:0000256" key="8">
    <source>
        <dbReference type="RuleBase" id="RU003793"/>
    </source>
</evidence>
<dbReference type="GO" id="GO:0005886">
    <property type="term" value="C:plasma membrane"/>
    <property type="evidence" value="ECO:0007669"/>
    <property type="project" value="UniProtKB-SubCell"/>
</dbReference>
<dbReference type="PANTHER" id="PTHR30487:SF0">
    <property type="entry name" value="PREPILIN LEADER PEPTIDASE_N-METHYLTRANSFERASE-RELATED"/>
    <property type="match status" value="1"/>
</dbReference>
<dbReference type="GO" id="GO:0008168">
    <property type="term" value="F:methyltransferase activity"/>
    <property type="evidence" value="ECO:0007669"/>
    <property type="project" value="UniProtKB-KW"/>
</dbReference>